<keyword evidence="3" id="KW-0732">Signal</keyword>
<name>A0A165FTY3_XYLHT</name>
<feature type="chain" id="PRO_5007857912" description="Mid2 domain-containing protein" evidence="3">
    <location>
        <begin position="22"/>
        <end position="414"/>
    </location>
</feature>
<feature type="region of interest" description="Disordered" evidence="1">
    <location>
        <begin position="283"/>
        <end position="305"/>
    </location>
</feature>
<feature type="transmembrane region" description="Helical" evidence="2">
    <location>
        <begin position="233"/>
        <end position="258"/>
    </location>
</feature>
<dbReference type="OrthoDB" id="5347452at2759"/>
<feature type="compositionally biased region" description="Basic and acidic residues" evidence="1">
    <location>
        <begin position="405"/>
        <end position="414"/>
    </location>
</feature>
<keyword evidence="2" id="KW-0472">Membrane</keyword>
<gene>
    <name evidence="4" type="ORF">L228DRAFT_240233</name>
</gene>
<evidence type="ECO:0000313" key="5">
    <source>
        <dbReference type="Proteomes" id="UP000076632"/>
    </source>
</evidence>
<feature type="signal peptide" evidence="3">
    <location>
        <begin position="1"/>
        <end position="21"/>
    </location>
</feature>
<feature type="region of interest" description="Disordered" evidence="1">
    <location>
        <begin position="370"/>
        <end position="414"/>
    </location>
</feature>
<evidence type="ECO:0008006" key="6">
    <source>
        <dbReference type="Google" id="ProtNLM"/>
    </source>
</evidence>
<dbReference type="RefSeq" id="XP_018186929.1">
    <property type="nucleotide sequence ID" value="XM_018331221.1"/>
</dbReference>
<proteinExistence type="predicted"/>
<keyword evidence="2" id="KW-1133">Transmembrane helix</keyword>
<dbReference type="AlphaFoldDB" id="A0A165FTY3"/>
<sequence length="414" mass="42751">MALRLKRCLYGLAFGLKLALAIPWHEPALTTAGDMAFMGISPRPTEMPGAIPYARLFGRQVNVPDNWCGFVNGDPGDTCDLTCENDYRVLKCSDTAAPFCGTFSWSNGLQGFDCDSTRGTVTSVELLADYYSTVGSGFSATLASTEGPLTITASSQSLSGASSMTAAATFPASSATNSVNSVSRSGVAIASSLTAGGASSTTASSSPAATFSSSSGTNLNHIFGLDNHHSLSVGAIVGIAVGIVAVLVTIAAILIYCCCIRPKNKRQKAAILAVQAQHQQKMQQSASVPDQTTQQPPTYYSGNVSPAILSPPPQPFYQPGLAPQTAAPAGIHANPQYVQPQVGVATSDPQLNPKHDSTASEIGGKAVQTTVSPIPSPISPVVSPVNTKQDGLHEMSANNAGPIPEIHEMPAGKD</sequence>
<keyword evidence="2" id="KW-0812">Transmembrane</keyword>
<dbReference type="Proteomes" id="UP000076632">
    <property type="component" value="Unassembled WGS sequence"/>
</dbReference>
<dbReference type="EMBL" id="KV407461">
    <property type="protein sequence ID" value="KZF21374.1"/>
    <property type="molecule type" value="Genomic_DNA"/>
</dbReference>
<dbReference type="GeneID" id="28896358"/>
<protein>
    <recommendedName>
        <fullName evidence="6">Mid2 domain-containing protein</fullName>
    </recommendedName>
</protein>
<dbReference type="STRING" id="1328760.A0A165FTY3"/>
<reference evidence="4 5" key="1">
    <citation type="journal article" date="2016" name="Fungal Biol.">
        <title>The genome of Xylona heveae provides a window into fungal endophytism.</title>
        <authorList>
            <person name="Gazis R."/>
            <person name="Kuo A."/>
            <person name="Riley R."/>
            <person name="LaButti K."/>
            <person name="Lipzen A."/>
            <person name="Lin J."/>
            <person name="Amirebrahimi M."/>
            <person name="Hesse C.N."/>
            <person name="Spatafora J.W."/>
            <person name="Henrissat B."/>
            <person name="Hainaut M."/>
            <person name="Grigoriev I.V."/>
            <person name="Hibbett D.S."/>
        </authorList>
    </citation>
    <scope>NUCLEOTIDE SEQUENCE [LARGE SCALE GENOMIC DNA]</scope>
    <source>
        <strain evidence="4 5">TC161</strain>
    </source>
</reference>
<organism evidence="4 5">
    <name type="scientific">Xylona heveae (strain CBS 132557 / TC161)</name>
    <dbReference type="NCBI Taxonomy" id="1328760"/>
    <lineage>
        <taxon>Eukaryota</taxon>
        <taxon>Fungi</taxon>
        <taxon>Dikarya</taxon>
        <taxon>Ascomycota</taxon>
        <taxon>Pezizomycotina</taxon>
        <taxon>Xylonomycetes</taxon>
        <taxon>Xylonales</taxon>
        <taxon>Xylonaceae</taxon>
        <taxon>Xylona</taxon>
    </lineage>
</organism>
<evidence type="ECO:0000256" key="2">
    <source>
        <dbReference type="SAM" id="Phobius"/>
    </source>
</evidence>
<dbReference type="OMA" id="LTCENDY"/>
<dbReference type="InParanoid" id="A0A165FTY3"/>
<keyword evidence="5" id="KW-1185">Reference proteome</keyword>
<evidence type="ECO:0000256" key="1">
    <source>
        <dbReference type="SAM" id="MobiDB-lite"/>
    </source>
</evidence>
<accession>A0A165FTY3</accession>
<evidence type="ECO:0000256" key="3">
    <source>
        <dbReference type="SAM" id="SignalP"/>
    </source>
</evidence>
<feature type="compositionally biased region" description="Polar residues" evidence="1">
    <location>
        <begin position="285"/>
        <end position="304"/>
    </location>
</feature>
<evidence type="ECO:0000313" key="4">
    <source>
        <dbReference type="EMBL" id="KZF21374.1"/>
    </source>
</evidence>